<reference evidence="3" key="1">
    <citation type="submission" date="2020-07" db="EMBL/GenBank/DDBJ databases">
        <title>Huge and variable diversity of episymbiotic CPR bacteria and DPANN archaea in groundwater ecosystems.</title>
        <authorList>
            <person name="He C.Y."/>
            <person name="Keren R."/>
            <person name="Whittaker M."/>
            <person name="Farag I.F."/>
            <person name="Doudna J."/>
            <person name="Cate J.H.D."/>
            <person name="Banfield J.F."/>
        </authorList>
    </citation>
    <scope>NUCLEOTIDE SEQUENCE</scope>
    <source>
        <strain evidence="3">NC_groundwater_1813_Pr3_B-0.1um_71_17</strain>
    </source>
</reference>
<dbReference type="InterPro" id="IPR030959">
    <property type="entry name" value="GWxTD_dom"/>
</dbReference>
<dbReference type="Proteomes" id="UP000696931">
    <property type="component" value="Unassembled WGS sequence"/>
</dbReference>
<proteinExistence type="predicted"/>
<evidence type="ECO:0000313" key="3">
    <source>
        <dbReference type="EMBL" id="MBI5171191.1"/>
    </source>
</evidence>
<feature type="chain" id="PRO_5036791832" evidence="1">
    <location>
        <begin position="23"/>
        <end position="486"/>
    </location>
</feature>
<dbReference type="AlphaFoldDB" id="A0A933WAM3"/>
<comment type="caution">
    <text evidence="3">The sequence shown here is derived from an EMBL/GenBank/DDBJ whole genome shotgun (WGS) entry which is preliminary data.</text>
</comment>
<evidence type="ECO:0000259" key="2">
    <source>
        <dbReference type="Pfam" id="PF20094"/>
    </source>
</evidence>
<feature type="signal peptide" evidence="1">
    <location>
        <begin position="1"/>
        <end position="22"/>
    </location>
</feature>
<protein>
    <submittedName>
        <fullName evidence="3">GWxTD domain-containing protein</fullName>
    </submittedName>
</protein>
<evidence type="ECO:0000313" key="4">
    <source>
        <dbReference type="Proteomes" id="UP000696931"/>
    </source>
</evidence>
<organism evidence="3 4">
    <name type="scientific">Eiseniibacteriota bacterium</name>
    <dbReference type="NCBI Taxonomy" id="2212470"/>
    <lineage>
        <taxon>Bacteria</taxon>
        <taxon>Candidatus Eiseniibacteriota</taxon>
    </lineage>
</organism>
<accession>A0A933WAM3</accession>
<name>A0A933WAM3_UNCEI</name>
<gene>
    <name evidence="3" type="ORF">HZA61_17020</name>
</gene>
<dbReference type="NCBIfam" id="TIGR04514">
    <property type="entry name" value="GWxTD_dom"/>
    <property type="match status" value="1"/>
</dbReference>
<dbReference type="Pfam" id="PF20094">
    <property type="entry name" value="GWxTD_dom"/>
    <property type="match status" value="1"/>
</dbReference>
<dbReference type="EMBL" id="JACRIW010000121">
    <property type="protein sequence ID" value="MBI5171191.1"/>
    <property type="molecule type" value="Genomic_DNA"/>
</dbReference>
<feature type="domain" description="GWxTD" evidence="2">
    <location>
        <begin position="332"/>
        <end position="396"/>
    </location>
</feature>
<sequence>MSFGMLALALVAACTCVPSAHSAELRAEGLPPWRTGGRVGFTLDATTRPDSAGLVLELAVRVPPATLAQLERDGEGIARLTASASVKGRFGSSVLESQSELVLTPADSARSQGKVVLMRFPAAPGPCRITVKLVDQVSKRPALFRSSRDAHESAAIRGDIEIPRPAAGRDLSDPQFLWPTVDGREGLAFVRGGRASVPNPDRLYGLFATDLRAAFVARAKAGDERPWHWVARVFDAQGQGVAQAESTAVAGRMLDAEVRFDLSSEPAGAYDLEVKAWQEGDANALQRRARFSIGWQADTWLRNAADVADDAHFLLDADGEEAFLVMPPGQQEVVMTEFWAKRDPTPETALNEAQLEFHRRVEYANANFTKLGVEKGMYTDMGRVYIRYGEPSEITHQVIPAGSETLTQQLEEIVATEDRALGGDVRMKGLGGDMRPFEVWVYEGDIPMPLDSDPSDTRRGHVPRRLMFLFVDDQGLGLYRLRFSTE</sequence>
<keyword evidence="1" id="KW-0732">Signal</keyword>
<evidence type="ECO:0000256" key="1">
    <source>
        <dbReference type="SAM" id="SignalP"/>
    </source>
</evidence>